<protein>
    <recommendedName>
        <fullName evidence="4">DUF2273 domain-containing protein</fullName>
    </recommendedName>
</protein>
<dbReference type="Proteomes" id="UP000037558">
    <property type="component" value="Unassembled WGS sequence"/>
</dbReference>
<evidence type="ECO:0000313" key="2">
    <source>
        <dbReference type="EMBL" id="KOO48605.1"/>
    </source>
</evidence>
<dbReference type="OrthoDB" id="2134890at2"/>
<dbReference type="STRING" id="284581.AMD01_04250"/>
<evidence type="ECO:0000256" key="1">
    <source>
        <dbReference type="SAM" id="Phobius"/>
    </source>
</evidence>
<evidence type="ECO:0000313" key="3">
    <source>
        <dbReference type="Proteomes" id="UP000037558"/>
    </source>
</evidence>
<dbReference type="AlphaFoldDB" id="A0A0M0LC10"/>
<evidence type="ECO:0008006" key="4">
    <source>
        <dbReference type="Google" id="ProtNLM"/>
    </source>
</evidence>
<dbReference type="PATRIC" id="fig|284581.3.peg.1643"/>
<keyword evidence="1" id="KW-0472">Membrane</keyword>
<reference evidence="3" key="1">
    <citation type="submission" date="2015-08" db="EMBL/GenBank/DDBJ databases">
        <title>Fjat-14210 dsm16467.</title>
        <authorList>
            <person name="Liu B."/>
            <person name="Wang J."/>
            <person name="Zhu Y."/>
            <person name="Liu G."/>
            <person name="Chen Q."/>
            <person name="Chen Z."/>
            <person name="Lan J."/>
            <person name="Che J."/>
            <person name="Ge C."/>
            <person name="Shi H."/>
            <person name="Pan Z."/>
            <person name="Liu X."/>
        </authorList>
    </citation>
    <scope>NUCLEOTIDE SEQUENCE [LARGE SCALE GENOMIC DNA]</scope>
    <source>
        <strain evidence="3">DSM 16467</strain>
    </source>
</reference>
<dbReference type="EMBL" id="LILC01000004">
    <property type="protein sequence ID" value="KOO48605.1"/>
    <property type="molecule type" value="Genomic_DNA"/>
</dbReference>
<feature type="transmembrane region" description="Helical" evidence="1">
    <location>
        <begin position="15"/>
        <end position="48"/>
    </location>
</feature>
<dbReference type="Pfam" id="PF10031">
    <property type="entry name" value="DUF2273"/>
    <property type="match status" value="1"/>
</dbReference>
<proteinExistence type="predicted"/>
<organism evidence="2 3">
    <name type="scientific">Priestia koreensis</name>
    <dbReference type="NCBI Taxonomy" id="284581"/>
    <lineage>
        <taxon>Bacteria</taxon>
        <taxon>Bacillati</taxon>
        <taxon>Bacillota</taxon>
        <taxon>Bacilli</taxon>
        <taxon>Bacillales</taxon>
        <taxon>Bacillaceae</taxon>
        <taxon>Priestia</taxon>
    </lineage>
</organism>
<keyword evidence="3" id="KW-1185">Reference proteome</keyword>
<keyword evidence="1" id="KW-1133">Transmembrane helix</keyword>
<comment type="caution">
    <text evidence="2">The sequence shown here is derived from an EMBL/GenBank/DDBJ whole genome shotgun (WGS) entry which is preliminary data.</text>
</comment>
<gene>
    <name evidence="2" type="ORF">AMD01_04250</name>
</gene>
<accession>A0A0M0LC10</accession>
<dbReference type="InterPro" id="IPR018730">
    <property type="entry name" value="DUF2273"/>
</dbReference>
<name>A0A0M0LC10_9BACI</name>
<sequence>MSTPDKLIPYRGRIIGILIGFVLAVLLLTIGFGPTILIVAFMAIGFIIGKWRDGQLNIESWMRFFAKDR</sequence>
<dbReference type="RefSeq" id="WP_053400170.1">
    <property type="nucleotide sequence ID" value="NZ_CP061868.1"/>
</dbReference>
<keyword evidence="1" id="KW-0812">Transmembrane</keyword>